<dbReference type="CDD" id="cd03801">
    <property type="entry name" value="GT4_PimA-like"/>
    <property type="match status" value="1"/>
</dbReference>
<dbReference type="PANTHER" id="PTHR12526">
    <property type="entry name" value="GLYCOSYLTRANSFERASE"/>
    <property type="match status" value="1"/>
</dbReference>
<organism evidence="2 3">
    <name type="scientific">Hassallia byssoidea VB512170</name>
    <dbReference type="NCBI Taxonomy" id="1304833"/>
    <lineage>
        <taxon>Bacteria</taxon>
        <taxon>Bacillati</taxon>
        <taxon>Cyanobacteriota</taxon>
        <taxon>Cyanophyceae</taxon>
        <taxon>Nostocales</taxon>
        <taxon>Tolypothrichaceae</taxon>
        <taxon>Hassallia</taxon>
    </lineage>
</organism>
<dbReference type="RefSeq" id="WP_039752628.1">
    <property type="nucleotide sequence ID" value="NZ_JTCM02000004.1"/>
</dbReference>
<name>A0A846H3L4_9CYAN</name>
<dbReference type="Proteomes" id="UP000031549">
    <property type="component" value="Unassembled WGS sequence"/>
</dbReference>
<dbReference type="AlphaFoldDB" id="A0A846H3L4"/>
<protein>
    <submittedName>
        <fullName evidence="2">Glycosyltransferase family 4 protein</fullName>
    </submittedName>
</protein>
<proteinExistence type="predicted"/>
<dbReference type="SUPFAM" id="SSF53756">
    <property type="entry name" value="UDP-Glycosyltransferase/glycogen phosphorylase"/>
    <property type="match status" value="1"/>
</dbReference>
<dbReference type="GO" id="GO:0016757">
    <property type="term" value="F:glycosyltransferase activity"/>
    <property type="evidence" value="ECO:0007669"/>
    <property type="project" value="InterPro"/>
</dbReference>
<dbReference type="EMBL" id="JTCM02000004">
    <property type="protein sequence ID" value="NEU71608.1"/>
    <property type="molecule type" value="Genomic_DNA"/>
</dbReference>
<dbReference type="InterPro" id="IPR001296">
    <property type="entry name" value="Glyco_trans_1"/>
</dbReference>
<gene>
    <name evidence="2" type="ORF">PI95_003165</name>
</gene>
<reference evidence="2 3" key="1">
    <citation type="journal article" date="2015" name="Genome Announc.">
        <title>Draft Genome Sequence of Cyanobacterium Hassallia byssoidea Strain VB512170, Isolated from Monuments in India.</title>
        <authorList>
            <person name="Singh D."/>
            <person name="Chandrababunaidu M.M."/>
            <person name="Panda A."/>
            <person name="Sen D."/>
            <person name="Bhattacharyya S."/>
            <person name="Adhikary S.P."/>
            <person name="Tripathy S."/>
        </authorList>
    </citation>
    <scope>NUCLEOTIDE SEQUENCE [LARGE SCALE GENOMIC DNA]</scope>
    <source>
        <strain evidence="2 3">VB512170</strain>
    </source>
</reference>
<dbReference type="Gene3D" id="3.40.50.2000">
    <property type="entry name" value="Glycogen Phosphorylase B"/>
    <property type="match status" value="2"/>
</dbReference>
<dbReference type="Pfam" id="PF00534">
    <property type="entry name" value="Glycos_transf_1"/>
    <property type="match status" value="1"/>
</dbReference>
<evidence type="ECO:0000313" key="2">
    <source>
        <dbReference type="EMBL" id="NEU71608.1"/>
    </source>
</evidence>
<sequence>MKVTVSVFGRFHALNLAQQLQKYGYLYKLISSYPTFEITKYGIDKSLINSLLYWEVLSRSWQRVPSWLKGDRNLQLWFIEQFDRSVVNALSPGFDIFVGWSGCCFWSMYRAQKMGAKTIIERGSSHMQYQTAILQEEYEKWGLQFTETHPGIYDREIQSYSDTDKIAIPSVFVKRTFLEQGIPESKLIHVPYGTNTAEFYPEPKQDNIFRVIHCGGITLRKGVQYLLQAFYELNLPEAELWLVGTISLEIEPFLAKYQSDRIIIKGNHPQSQLRFFYSQCSVFCLASIEDGFGMVIPQAMACGLPIIHTTNTGGEDIVRDGIDGFCVPIRDVEALKEKIIWLYDNPDKQVEMGNNALAQARKSLDWDDYGQRISSEYLKILQPVSAEKLT</sequence>
<evidence type="ECO:0000313" key="3">
    <source>
        <dbReference type="Proteomes" id="UP000031549"/>
    </source>
</evidence>
<keyword evidence="3" id="KW-1185">Reference proteome</keyword>
<evidence type="ECO:0000259" key="1">
    <source>
        <dbReference type="Pfam" id="PF00534"/>
    </source>
</evidence>
<feature type="domain" description="Glycosyl transferase family 1" evidence="1">
    <location>
        <begin position="204"/>
        <end position="356"/>
    </location>
</feature>
<accession>A0A846H3L4</accession>
<keyword evidence="2" id="KW-0808">Transferase</keyword>
<comment type="caution">
    <text evidence="2">The sequence shown here is derived from an EMBL/GenBank/DDBJ whole genome shotgun (WGS) entry which is preliminary data.</text>
</comment>